<dbReference type="GO" id="GO:0005524">
    <property type="term" value="F:ATP binding"/>
    <property type="evidence" value="ECO:0007669"/>
    <property type="project" value="UniProtKB-KW"/>
</dbReference>
<gene>
    <name evidence="11" type="ORF">SAMN04488033_10295</name>
</gene>
<evidence type="ECO:0000256" key="2">
    <source>
        <dbReference type="ARBA" id="ARBA00007599"/>
    </source>
</evidence>
<keyword evidence="12" id="KW-1185">Reference proteome</keyword>
<protein>
    <recommendedName>
        <fullName evidence="3">tRNA threonylcarbamoyladenosine biosynthesis protein TsaE</fullName>
    </recommendedName>
    <alternativeName>
        <fullName evidence="10">t(6)A37 threonylcarbamoyladenosine biosynthesis protein TsaE</fullName>
    </alternativeName>
</protein>
<dbReference type="GO" id="GO:0046872">
    <property type="term" value="F:metal ion binding"/>
    <property type="evidence" value="ECO:0007669"/>
    <property type="project" value="UniProtKB-KW"/>
</dbReference>
<dbReference type="InterPro" id="IPR003442">
    <property type="entry name" value="T6A_TsaE"/>
</dbReference>
<keyword evidence="6" id="KW-0479">Metal-binding</keyword>
<comment type="similarity">
    <text evidence="2">Belongs to the TsaE family.</text>
</comment>
<dbReference type="GO" id="GO:0005737">
    <property type="term" value="C:cytoplasm"/>
    <property type="evidence" value="ECO:0007669"/>
    <property type="project" value="UniProtKB-SubCell"/>
</dbReference>
<keyword evidence="4" id="KW-0963">Cytoplasm</keyword>
<dbReference type="Gene3D" id="3.40.50.300">
    <property type="entry name" value="P-loop containing nucleotide triphosphate hydrolases"/>
    <property type="match status" value="1"/>
</dbReference>
<dbReference type="PANTHER" id="PTHR33540">
    <property type="entry name" value="TRNA THREONYLCARBAMOYLADENOSINE BIOSYNTHESIS PROTEIN TSAE"/>
    <property type="match status" value="1"/>
</dbReference>
<dbReference type="EMBL" id="FOOH01000002">
    <property type="protein sequence ID" value="SFF62785.1"/>
    <property type="molecule type" value="Genomic_DNA"/>
</dbReference>
<keyword evidence="8" id="KW-0067">ATP-binding</keyword>
<accession>A0A1I2K6K7</accession>
<dbReference type="PANTHER" id="PTHR33540:SF2">
    <property type="entry name" value="TRNA THREONYLCARBAMOYLADENOSINE BIOSYNTHESIS PROTEIN TSAE"/>
    <property type="match status" value="1"/>
</dbReference>
<name>A0A1I2K6K7_9FLAO</name>
<evidence type="ECO:0000256" key="9">
    <source>
        <dbReference type="ARBA" id="ARBA00022842"/>
    </source>
</evidence>
<reference evidence="12" key="1">
    <citation type="submission" date="2016-10" db="EMBL/GenBank/DDBJ databases">
        <authorList>
            <person name="Varghese N."/>
            <person name="Submissions S."/>
        </authorList>
    </citation>
    <scope>NUCLEOTIDE SEQUENCE [LARGE SCALE GENOMIC DNA]</scope>
    <source>
        <strain evidence="12">DSM 23515</strain>
    </source>
</reference>
<dbReference type="GO" id="GO:0002949">
    <property type="term" value="P:tRNA threonylcarbamoyladenosine modification"/>
    <property type="evidence" value="ECO:0007669"/>
    <property type="project" value="InterPro"/>
</dbReference>
<dbReference type="AlphaFoldDB" id="A0A1I2K6K7"/>
<evidence type="ECO:0000313" key="11">
    <source>
        <dbReference type="EMBL" id="SFF62785.1"/>
    </source>
</evidence>
<evidence type="ECO:0000256" key="10">
    <source>
        <dbReference type="ARBA" id="ARBA00032441"/>
    </source>
</evidence>
<keyword evidence="9" id="KW-0460">Magnesium</keyword>
<proteinExistence type="inferred from homology"/>
<evidence type="ECO:0000256" key="8">
    <source>
        <dbReference type="ARBA" id="ARBA00022840"/>
    </source>
</evidence>
<dbReference type="InterPro" id="IPR027417">
    <property type="entry name" value="P-loop_NTPase"/>
</dbReference>
<dbReference type="Pfam" id="PF02367">
    <property type="entry name" value="TsaE"/>
    <property type="match status" value="1"/>
</dbReference>
<evidence type="ECO:0000256" key="4">
    <source>
        <dbReference type="ARBA" id="ARBA00022490"/>
    </source>
</evidence>
<keyword evidence="5" id="KW-0819">tRNA processing</keyword>
<sequence length="134" mass="15444">MPVTYNLAQIDEAVQYIIKNAKNNVLLFYGEMGAGKTTLIKALVKALGSEDKVSSPTFSLVNEYHTPQEPIYHFDFYRLEDPNEALDIGLEEYLNSPGWILIEWPQKIQDFLEENFQKIEISIQDENTRTLNLC</sequence>
<evidence type="ECO:0000256" key="7">
    <source>
        <dbReference type="ARBA" id="ARBA00022741"/>
    </source>
</evidence>
<evidence type="ECO:0000256" key="6">
    <source>
        <dbReference type="ARBA" id="ARBA00022723"/>
    </source>
</evidence>
<evidence type="ECO:0000256" key="1">
    <source>
        <dbReference type="ARBA" id="ARBA00004496"/>
    </source>
</evidence>
<comment type="subcellular location">
    <subcellularLocation>
        <location evidence="1">Cytoplasm</location>
    </subcellularLocation>
</comment>
<dbReference type="Proteomes" id="UP000199116">
    <property type="component" value="Unassembled WGS sequence"/>
</dbReference>
<evidence type="ECO:0000256" key="3">
    <source>
        <dbReference type="ARBA" id="ARBA00019010"/>
    </source>
</evidence>
<dbReference type="NCBIfam" id="TIGR00150">
    <property type="entry name" value="T6A_YjeE"/>
    <property type="match status" value="1"/>
</dbReference>
<evidence type="ECO:0000256" key="5">
    <source>
        <dbReference type="ARBA" id="ARBA00022694"/>
    </source>
</evidence>
<keyword evidence="7" id="KW-0547">Nucleotide-binding</keyword>
<dbReference type="SUPFAM" id="SSF52540">
    <property type="entry name" value="P-loop containing nucleoside triphosphate hydrolases"/>
    <property type="match status" value="1"/>
</dbReference>
<organism evidence="11 12">
    <name type="scientific">Salegentibacter agarivorans</name>
    <dbReference type="NCBI Taxonomy" id="345907"/>
    <lineage>
        <taxon>Bacteria</taxon>
        <taxon>Pseudomonadati</taxon>
        <taxon>Bacteroidota</taxon>
        <taxon>Flavobacteriia</taxon>
        <taxon>Flavobacteriales</taxon>
        <taxon>Flavobacteriaceae</taxon>
        <taxon>Salegentibacter</taxon>
    </lineage>
</organism>
<dbReference type="RefSeq" id="WP_075326762.1">
    <property type="nucleotide sequence ID" value="NZ_FOOH01000002.1"/>
</dbReference>
<evidence type="ECO:0000313" key="12">
    <source>
        <dbReference type="Proteomes" id="UP000199116"/>
    </source>
</evidence>